<sequence>MIFTSHYKNEIMKSKIFGIICALLFLVSACGKDEDTDNNEVVSVVGMWGTQSGEEFSYLTLLSNNTFMYAENDLSVSSSQENGLELGSYTFDSSKGEITFNIAYDDNAPGDDSGIGDIGTPVTFNASVLVGSTRLSLADGDLILDKIELIATSPVIGIWGMENGDEFYYLTLLSDNTFLFAENDLTVTSSAENGLEVGTFAYDPSKEELIFDIEYDDNAPDEDSGVGDAGASITLDAVLSNENKTLTIAGLILSKAL</sequence>
<evidence type="ECO:0008006" key="3">
    <source>
        <dbReference type="Google" id="ProtNLM"/>
    </source>
</evidence>
<reference evidence="1 2" key="1">
    <citation type="submission" date="2016-01" db="EMBL/GenBank/DDBJ databases">
        <title>Genome sequencing of Roseivirga echinicomitans KMM 6058.</title>
        <authorList>
            <person name="Selvaratnam C."/>
            <person name="Thevarajoo S."/>
            <person name="Goh K.M."/>
            <person name="Ee R."/>
            <person name="Chan K.-G."/>
            <person name="Chong C.S."/>
        </authorList>
    </citation>
    <scope>NUCLEOTIDE SEQUENCE [LARGE SCALE GENOMIC DNA]</scope>
    <source>
        <strain evidence="1 2">KMM 6058</strain>
    </source>
</reference>
<dbReference type="AlphaFoldDB" id="A0A150WYH6"/>
<name>A0A150WYH6_9BACT</name>
<evidence type="ECO:0000313" key="2">
    <source>
        <dbReference type="Proteomes" id="UP000075615"/>
    </source>
</evidence>
<gene>
    <name evidence="1" type="ORF">AWN68_12405</name>
</gene>
<comment type="caution">
    <text evidence="1">The sequence shown here is derived from an EMBL/GenBank/DDBJ whole genome shotgun (WGS) entry which is preliminary data.</text>
</comment>
<proteinExistence type="predicted"/>
<accession>A0A150WYH6</accession>
<protein>
    <recommendedName>
        <fullName evidence="3">Lipocalin-like domain-containing protein</fullName>
    </recommendedName>
</protein>
<dbReference type="STRING" id="296218.AWN68_12405"/>
<dbReference type="EMBL" id="LRDB01000053">
    <property type="protein sequence ID" value="KYG71540.1"/>
    <property type="molecule type" value="Genomic_DNA"/>
</dbReference>
<organism evidence="1 2">
    <name type="scientific">Roseivirga echinicomitans</name>
    <dbReference type="NCBI Taxonomy" id="296218"/>
    <lineage>
        <taxon>Bacteria</taxon>
        <taxon>Pseudomonadati</taxon>
        <taxon>Bacteroidota</taxon>
        <taxon>Cytophagia</taxon>
        <taxon>Cytophagales</taxon>
        <taxon>Roseivirgaceae</taxon>
        <taxon>Roseivirga</taxon>
    </lineage>
</organism>
<evidence type="ECO:0000313" key="1">
    <source>
        <dbReference type="EMBL" id="KYG71540.1"/>
    </source>
</evidence>
<dbReference type="Proteomes" id="UP000075615">
    <property type="component" value="Unassembled WGS sequence"/>
</dbReference>
<keyword evidence="2" id="KW-1185">Reference proteome</keyword>